<dbReference type="InterPro" id="IPR011990">
    <property type="entry name" value="TPR-like_helical_dom_sf"/>
</dbReference>
<feature type="repeat" description="PPR" evidence="2">
    <location>
        <begin position="1056"/>
        <end position="1091"/>
    </location>
</feature>
<keyword evidence="4" id="KW-0812">Transmembrane</keyword>
<feature type="repeat" description="PPR" evidence="2">
    <location>
        <begin position="330"/>
        <end position="365"/>
    </location>
</feature>
<sequence>MPRVEGFMPHPVGTPALALSGADWRPAIAVAAAVLLALFGGGSFEVVVAILAVARTAWVYTHPGKVGKGGLKAGKMASYQADATQGPKSFPRHPSGKGAVDAGGRSREPGPPAPVSMAAQVQADVHPLVRSPFVTAGTADRQPSARLGIYAIADLALWGLLMFDLSVTASDADVWEEMRSNGLTPTVVTYTSLIGAMGQSQHPEKAWEFYEAMKASQIEPNYITFGKLLHACSRSQSVDKADMALGLYKDMGERGIQADSYTFGALISACRDKYPQKVTELYAEMRRLGVAPDAGTYSTVISACDRSAQTGRAAQVFSSMKQQGGQSQSNLGAYNAMINACGRGDKTLDDALALLKEMQTTGPAPDAVTYSTVMKLCERARRPEDALQVFDAMCKSGCTVDRICCNWALSACEQLRNVERALALFDYMKKSLALEPDASTYGLLISACGKCKWGNKAAELFQELQDNKLVPNRFVYNAMIGACGNVKRIGMALDTFRTMKEEGVAPDAITFNSLISACEKRMWPERATELLREMEESGPAPDVKAYTALMSCWAKSKEPEKALDVYREMIGKGIEANAITFSTLAWACEKSGQTSLAKEFNLKEVESLHSCSAKEIRTIRQHSHKRLSDGRSASTASQLCEPPSCRSLPRGLISVAGKAPKRAAPDSAAGEGQDGFMPHPVGTPALALSGADWRPAIAVAAAVLLALFGGGSFEVVVAILAVARTAWVYTHPGKVGKGGLKAGKMASYQADATQGPKSFPRHPSGKGAVDAGGRSREPGPPAPVSMAAQVQAESRESRQADGRRHAICQGYVRTITEHAKNKRCGEALELLDDMRRRSVPPNTSVYTALISACDKGKQQERAMELFDEMKAQQCTPNAVTYNALISACGRGSHPERALEVWEEMRSNGLTPTVVTYTSLIGAMGQSQHPEKAWEFYEAMKASQIEPNYITFGKLLHACSRSQSVDKADMALGLYKDMGERGIQADSYTFGALISACRDKYPQKVTELYAEMRRLGVAPDAGTYSTVISACDRSAQTGRAAQVFSSMKQQGGQSQSNLGAYNAMINACGRGDKTLDDALALLKEMQTTGPAPDAVTYSTVMKLCERARRPEDALQVFDAMCKSGCTVDRICCNWALSACEQLRNVERALALFDYMKKSLALEPDASTYGLLISACGKCKWGNKAAELFQELQDNKLVPNRFVYNAMIGACGNVKRIGMALDTFRTMKEEGVAPDAITFNSLISACEKRMWPERATELLREMEESGPAPDVKAYTALMSCWAKSKEPEKALDVYREMIGKGIEANAITFSTLAWACEKSGQTSLAKEFNLKEVESLHSCSAKEIRTIRQHSHKRLSDGR</sequence>
<dbReference type="InterPro" id="IPR033443">
    <property type="entry name" value="PROP1-like_PPR_dom"/>
</dbReference>
<keyword evidence="1" id="KW-0677">Repeat</keyword>
<keyword evidence="4" id="KW-1133">Transmembrane helix</keyword>
<feature type="region of interest" description="Disordered" evidence="3">
    <location>
        <begin position="749"/>
        <end position="803"/>
    </location>
</feature>
<dbReference type="InterPro" id="IPR002885">
    <property type="entry name" value="PPR_rpt"/>
</dbReference>
<feature type="repeat" description="PPR" evidence="2">
    <location>
        <begin position="877"/>
        <end position="911"/>
    </location>
</feature>
<dbReference type="Proteomes" id="UP001189429">
    <property type="component" value="Unassembled WGS sequence"/>
</dbReference>
<dbReference type="Pfam" id="PF13812">
    <property type="entry name" value="PPR_3"/>
    <property type="match status" value="3"/>
</dbReference>
<evidence type="ECO:0000313" key="6">
    <source>
        <dbReference type="EMBL" id="CAK0844561.1"/>
    </source>
</evidence>
<feature type="domain" description="PROP1-like PPR" evidence="5">
    <location>
        <begin position="440"/>
        <end position="595"/>
    </location>
</feature>
<gene>
    <name evidence="6" type="ORF">PCOR1329_LOCUS38636</name>
</gene>
<evidence type="ECO:0000256" key="2">
    <source>
        <dbReference type="PROSITE-ProRule" id="PRU00708"/>
    </source>
</evidence>
<protein>
    <recommendedName>
        <fullName evidence="5">PROP1-like PPR domain-containing protein</fullName>
    </recommendedName>
</protein>
<dbReference type="PANTHER" id="PTHR47447:SF17">
    <property type="entry name" value="OS12G0638900 PROTEIN"/>
    <property type="match status" value="1"/>
</dbReference>
<organism evidence="6 7">
    <name type="scientific">Prorocentrum cordatum</name>
    <dbReference type="NCBI Taxonomy" id="2364126"/>
    <lineage>
        <taxon>Eukaryota</taxon>
        <taxon>Sar</taxon>
        <taxon>Alveolata</taxon>
        <taxon>Dinophyceae</taxon>
        <taxon>Prorocentrales</taxon>
        <taxon>Prorocentraceae</taxon>
        <taxon>Prorocentrum</taxon>
    </lineage>
</organism>
<evidence type="ECO:0000313" key="7">
    <source>
        <dbReference type="Proteomes" id="UP001189429"/>
    </source>
</evidence>
<feature type="repeat" description="PPR" evidence="2">
    <location>
        <begin position="1233"/>
        <end position="1267"/>
    </location>
</feature>
<feature type="repeat" description="PPR" evidence="2">
    <location>
        <begin position="186"/>
        <end position="220"/>
    </location>
</feature>
<feature type="repeat" description="PPR" evidence="2">
    <location>
        <begin position="1092"/>
        <end position="1126"/>
    </location>
</feature>
<feature type="repeat" description="PPR" evidence="2">
    <location>
        <begin position="366"/>
        <end position="400"/>
    </location>
</feature>
<dbReference type="EMBL" id="CAUYUJ010014674">
    <property type="protein sequence ID" value="CAK0844561.1"/>
    <property type="molecule type" value="Genomic_DNA"/>
</dbReference>
<feature type="repeat" description="PPR" evidence="2">
    <location>
        <begin position="1163"/>
        <end position="1197"/>
    </location>
</feature>
<feature type="repeat" description="PPR" evidence="2">
    <location>
        <begin position="842"/>
        <end position="876"/>
    </location>
</feature>
<feature type="repeat" description="PPR" evidence="2">
    <location>
        <begin position="912"/>
        <end position="946"/>
    </location>
</feature>
<name>A0ABN9TFF9_9DINO</name>
<keyword evidence="7" id="KW-1185">Reference proteome</keyword>
<accession>A0ABN9TFF9</accession>
<feature type="domain" description="PROP1-like PPR" evidence="5">
    <location>
        <begin position="1167"/>
        <end position="1321"/>
    </location>
</feature>
<feature type="compositionally biased region" description="Basic and acidic residues" evidence="3">
    <location>
        <begin position="793"/>
        <end position="803"/>
    </location>
</feature>
<dbReference type="PANTHER" id="PTHR47447">
    <property type="entry name" value="OS03G0856100 PROTEIN"/>
    <property type="match status" value="1"/>
</dbReference>
<reference evidence="6" key="1">
    <citation type="submission" date="2023-10" db="EMBL/GenBank/DDBJ databases">
        <authorList>
            <person name="Chen Y."/>
            <person name="Shah S."/>
            <person name="Dougan E. K."/>
            <person name="Thang M."/>
            <person name="Chan C."/>
        </authorList>
    </citation>
    <scope>NUCLEOTIDE SEQUENCE [LARGE SCALE GENOMIC DNA]</scope>
</reference>
<feature type="repeat" description="PPR" evidence="2">
    <location>
        <begin position="437"/>
        <end position="471"/>
    </location>
</feature>
<comment type="caution">
    <text evidence="6">The sequence shown here is derived from an EMBL/GenBank/DDBJ whole genome shotgun (WGS) entry which is preliminary data.</text>
</comment>
<feature type="region of interest" description="Disordered" evidence="3">
    <location>
        <begin position="622"/>
        <end position="642"/>
    </location>
</feature>
<keyword evidence="4" id="KW-0472">Membrane</keyword>
<feature type="repeat" description="PPR" evidence="2">
    <location>
        <begin position="542"/>
        <end position="576"/>
    </location>
</feature>
<feature type="repeat" description="PPR" evidence="2">
    <location>
        <begin position="472"/>
        <end position="506"/>
    </location>
</feature>
<proteinExistence type="predicted"/>
<feature type="repeat" description="PPR" evidence="2">
    <location>
        <begin position="1198"/>
        <end position="1232"/>
    </location>
</feature>
<dbReference type="SUPFAM" id="SSF48452">
    <property type="entry name" value="TPR-like"/>
    <property type="match status" value="2"/>
</dbReference>
<evidence type="ECO:0000259" key="5">
    <source>
        <dbReference type="Pfam" id="PF17177"/>
    </source>
</evidence>
<feature type="repeat" description="PPR" evidence="2">
    <location>
        <begin position="507"/>
        <end position="541"/>
    </location>
</feature>
<feature type="transmembrane region" description="Helical" evidence="4">
    <location>
        <begin position="27"/>
        <end position="54"/>
    </location>
</feature>
<dbReference type="PROSITE" id="PS51375">
    <property type="entry name" value="PPR"/>
    <property type="match status" value="18"/>
</dbReference>
<feature type="repeat" description="PPR" evidence="2">
    <location>
        <begin position="293"/>
        <end position="327"/>
    </location>
</feature>
<feature type="repeat" description="PPR" evidence="2">
    <location>
        <begin position="1019"/>
        <end position="1053"/>
    </location>
</feature>
<dbReference type="Pfam" id="PF13041">
    <property type="entry name" value="PPR_2"/>
    <property type="match status" value="4"/>
</dbReference>
<feature type="repeat" description="PPR" evidence="2">
    <location>
        <begin position="1268"/>
        <end position="1302"/>
    </location>
</feature>
<evidence type="ECO:0000256" key="3">
    <source>
        <dbReference type="SAM" id="MobiDB-lite"/>
    </source>
</evidence>
<dbReference type="NCBIfam" id="TIGR00756">
    <property type="entry name" value="PPR"/>
    <property type="match status" value="16"/>
</dbReference>
<dbReference type="Pfam" id="PF17177">
    <property type="entry name" value="PPR_long"/>
    <property type="match status" value="2"/>
</dbReference>
<dbReference type="Gene3D" id="1.25.40.10">
    <property type="entry name" value="Tetratricopeptide repeat domain"/>
    <property type="match status" value="8"/>
</dbReference>
<feature type="region of interest" description="Disordered" evidence="3">
    <location>
        <begin position="82"/>
        <end position="117"/>
    </location>
</feature>
<evidence type="ECO:0000256" key="1">
    <source>
        <dbReference type="ARBA" id="ARBA00022737"/>
    </source>
</evidence>
<evidence type="ECO:0000256" key="4">
    <source>
        <dbReference type="SAM" id="Phobius"/>
    </source>
</evidence>